<name>A0ABV0QAL6_9TELE</name>
<sequence length="204" mass="23653">SYECPLGDSGIIILTDTIPAKQGEQDKVKLIPHSYHRPQLAQCFKMIKSSRFLCVHSNTVMLILKLCPAVHLFLQQVAEEQSYCKSVSKKQEQEAQLCRLPRHHPLIREACSDDDQDVSVEVEQDEKEEWAKPLTQLWQSQPYNPQAEWDYNKIMGQQPPYCSICLLFYTYHQVRAKSVLDFQEFIVCALFRHVPIVIIITFAD</sequence>
<protein>
    <submittedName>
        <fullName evidence="1">Uncharacterized protein</fullName>
    </submittedName>
</protein>
<proteinExistence type="predicted"/>
<accession>A0ABV0QAL6</accession>
<comment type="caution">
    <text evidence="1">The sequence shown here is derived from an EMBL/GenBank/DDBJ whole genome shotgun (WGS) entry which is preliminary data.</text>
</comment>
<keyword evidence="2" id="KW-1185">Reference proteome</keyword>
<organism evidence="1 2">
    <name type="scientific">Xenoophorus captivus</name>
    <dbReference type="NCBI Taxonomy" id="1517983"/>
    <lineage>
        <taxon>Eukaryota</taxon>
        <taxon>Metazoa</taxon>
        <taxon>Chordata</taxon>
        <taxon>Craniata</taxon>
        <taxon>Vertebrata</taxon>
        <taxon>Euteleostomi</taxon>
        <taxon>Actinopterygii</taxon>
        <taxon>Neopterygii</taxon>
        <taxon>Teleostei</taxon>
        <taxon>Neoteleostei</taxon>
        <taxon>Acanthomorphata</taxon>
        <taxon>Ovalentaria</taxon>
        <taxon>Atherinomorphae</taxon>
        <taxon>Cyprinodontiformes</taxon>
        <taxon>Goodeidae</taxon>
        <taxon>Xenoophorus</taxon>
    </lineage>
</organism>
<dbReference type="Proteomes" id="UP001434883">
    <property type="component" value="Unassembled WGS sequence"/>
</dbReference>
<evidence type="ECO:0000313" key="2">
    <source>
        <dbReference type="Proteomes" id="UP001434883"/>
    </source>
</evidence>
<reference evidence="1 2" key="1">
    <citation type="submission" date="2021-06" db="EMBL/GenBank/DDBJ databases">
        <authorList>
            <person name="Palmer J.M."/>
        </authorList>
    </citation>
    <scope>NUCLEOTIDE SEQUENCE [LARGE SCALE GENOMIC DNA]</scope>
    <source>
        <strain evidence="1 2">XC_2019</strain>
        <tissue evidence="1">Muscle</tissue>
    </source>
</reference>
<dbReference type="EMBL" id="JAHRIN010003903">
    <property type="protein sequence ID" value="MEQ2192858.1"/>
    <property type="molecule type" value="Genomic_DNA"/>
</dbReference>
<gene>
    <name evidence="1" type="ORF">XENOCAPTIV_018572</name>
</gene>
<feature type="non-terminal residue" evidence="1">
    <location>
        <position position="1"/>
    </location>
</feature>
<evidence type="ECO:0000313" key="1">
    <source>
        <dbReference type="EMBL" id="MEQ2192858.1"/>
    </source>
</evidence>